<accession>A0ABP1BDS5</accession>
<dbReference type="PRINTS" id="PR00111">
    <property type="entry name" value="ABHYDROLASE"/>
</dbReference>
<evidence type="ECO:0000313" key="2">
    <source>
        <dbReference type="EMBL" id="CAK9873139.1"/>
    </source>
</evidence>
<dbReference type="SUPFAM" id="SSF53474">
    <property type="entry name" value="alpha/beta-Hydrolases"/>
    <property type="match status" value="1"/>
</dbReference>
<keyword evidence="3" id="KW-1185">Reference proteome</keyword>
<protein>
    <recommendedName>
        <fullName evidence="1">Serine aminopeptidase S33 domain-containing protein</fullName>
    </recommendedName>
</protein>
<name>A0ABP1BDS5_9BRYO</name>
<dbReference type="PANTHER" id="PTHR11614">
    <property type="entry name" value="PHOSPHOLIPASE-RELATED"/>
    <property type="match status" value="1"/>
</dbReference>
<dbReference type="InterPro" id="IPR022742">
    <property type="entry name" value="Hydrolase_4"/>
</dbReference>
<dbReference type="Gene3D" id="3.40.50.1820">
    <property type="entry name" value="alpha/beta hydrolase"/>
    <property type="match status" value="1"/>
</dbReference>
<reference evidence="2" key="1">
    <citation type="submission" date="2024-03" db="EMBL/GenBank/DDBJ databases">
        <authorList>
            <consortium name="ELIXIR-Norway"/>
            <consortium name="Elixir Norway"/>
        </authorList>
    </citation>
    <scope>NUCLEOTIDE SEQUENCE</scope>
</reference>
<feature type="domain" description="Serine aminopeptidase S33" evidence="1">
    <location>
        <begin position="160"/>
        <end position="388"/>
    </location>
</feature>
<evidence type="ECO:0000259" key="1">
    <source>
        <dbReference type="Pfam" id="PF12146"/>
    </source>
</evidence>
<proteinExistence type="predicted"/>
<dbReference type="Pfam" id="PF12146">
    <property type="entry name" value="Hydrolase_4"/>
    <property type="match status" value="1"/>
</dbReference>
<dbReference type="Proteomes" id="UP001497522">
    <property type="component" value="Chromosome 3"/>
</dbReference>
<dbReference type="InterPro" id="IPR029058">
    <property type="entry name" value="AB_hydrolase_fold"/>
</dbReference>
<evidence type="ECO:0000313" key="3">
    <source>
        <dbReference type="Proteomes" id="UP001497522"/>
    </source>
</evidence>
<sequence length="479" mass="53966">METQKEPSSSSLLSYFSSPFKLGSFFPLRALRSLLMMFTSSASSTAPPHTAYGLRQLPWMWSPGAKLKTDAVEEQEQEEDGDIENETQVSKVQPRLPLLWFPRFGWIVKEINEVQIRRDLALKPTVEDPDTERRVVPFVNSRGQTIFTQSWTPAAPDHSIKGLLVLIHGLNEHSGRYAQFAIRLNSQGYGVFGMDWIGHGGSDGLHGYVQSLDHVVLDVKEYCRRVAAEYPGIPCFLFGHSTGGAIALKVVSQPDMERELQGVVVSSVAVKVKPAHPVIGAVAPLFSVLLPRYQFRGANRRLAVCRDPAALVAKYTDPLVYTGPIRIRTGTEILRLSSYLLRRLTNVSIPLLVLHGSDDQVTDPKGSQELYDRASTKHKNIILYDGNYNCPYLEERSNQGKVHPLCKEQRMILWQLPMPLPFVTRKHNQRSVKSCHKNCFSPLEEGWYFDAPRLCKLYHLILGMIMFLTAVASSDYKNE</sequence>
<gene>
    <name evidence="2" type="ORF">CSSPJE1EN2_LOCUS15709</name>
</gene>
<dbReference type="EMBL" id="OZ023704">
    <property type="protein sequence ID" value="CAK9873139.1"/>
    <property type="molecule type" value="Genomic_DNA"/>
</dbReference>
<dbReference type="InterPro" id="IPR051044">
    <property type="entry name" value="MAG_DAG_Lipase"/>
</dbReference>
<dbReference type="InterPro" id="IPR000073">
    <property type="entry name" value="AB_hydrolase_1"/>
</dbReference>
<organism evidence="2 3">
    <name type="scientific">Sphagnum jensenii</name>
    <dbReference type="NCBI Taxonomy" id="128206"/>
    <lineage>
        <taxon>Eukaryota</taxon>
        <taxon>Viridiplantae</taxon>
        <taxon>Streptophyta</taxon>
        <taxon>Embryophyta</taxon>
        <taxon>Bryophyta</taxon>
        <taxon>Sphagnophytina</taxon>
        <taxon>Sphagnopsida</taxon>
        <taxon>Sphagnales</taxon>
        <taxon>Sphagnaceae</taxon>
        <taxon>Sphagnum</taxon>
    </lineage>
</organism>